<evidence type="ECO:0000256" key="1">
    <source>
        <dbReference type="ARBA" id="ARBA00022763"/>
    </source>
</evidence>
<dbReference type="EMBL" id="JACHHR010000004">
    <property type="protein sequence ID" value="MBB5212729.1"/>
    <property type="molecule type" value="Genomic_DNA"/>
</dbReference>
<dbReference type="RefSeq" id="WP_221296345.1">
    <property type="nucleotide sequence ID" value="NZ_CP047491.1"/>
</dbReference>
<dbReference type="InterPro" id="IPR050356">
    <property type="entry name" value="SulA_CellDiv_inhibitor"/>
</dbReference>
<evidence type="ECO:0000313" key="2">
    <source>
        <dbReference type="EMBL" id="MBB5212729.1"/>
    </source>
</evidence>
<organism evidence="2 3">
    <name type="scientific">Microbulbifer hydrolyticus</name>
    <dbReference type="NCBI Taxonomy" id="48074"/>
    <lineage>
        <taxon>Bacteria</taxon>
        <taxon>Pseudomonadati</taxon>
        <taxon>Pseudomonadota</taxon>
        <taxon>Gammaproteobacteria</taxon>
        <taxon>Cellvibrionales</taxon>
        <taxon>Microbulbiferaceae</taxon>
        <taxon>Microbulbifer</taxon>
    </lineage>
</organism>
<dbReference type="InterPro" id="IPR047610">
    <property type="entry name" value="ImuA_translesion"/>
</dbReference>
<evidence type="ECO:0008006" key="4">
    <source>
        <dbReference type="Google" id="ProtNLM"/>
    </source>
</evidence>
<protein>
    <recommendedName>
        <fullName evidence="4">Translesion DNA synthesis-associated protein ImuA</fullName>
    </recommendedName>
</protein>
<dbReference type="GO" id="GO:0006281">
    <property type="term" value="P:DNA repair"/>
    <property type="evidence" value="ECO:0007669"/>
    <property type="project" value="TreeGrafter"/>
</dbReference>
<accession>A0AA89PEY4</accession>
<dbReference type="InterPro" id="IPR017166">
    <property type="entry name" value="UCP037290"/>
</dbReference>
<comment type="caution">
    <text evidence="2">The sequence shown here is derived from an EMBL/GenBank/DDBJ whole genome shotgun (WGS) entry which is preliminary data.</text>
</comment>
<dbReference type="AlphaFoldDB" id="A0AA89PEY4"/>
<reference evidence="2 3" key="1">
    <citation type="submission" date="2020-08" db="EMBL/GenBank/DDBJ databases">
        <title>Genomic Encyclopedia of Type Strains, Phase IV (KMG-IV): sequencing the most valuable type-strain genomes for metagenomic binning, comparative biology and taxonomic classification.</title>
        <authorList>
            <person name="Goeker M."/>
        </authorList>
    </citation>
    <scope>NUCLEOTIDE SEQUENCE [LARGE SCALE GENOMIC DNA]</scope>
    <source>
        <strain evidence="2 3">DSM 11525</strain>
    </source>
</reference>
<gene>
    <name evidence="2" type="ORF">HNQ53_002970</name>
</gene>
<proteinExistence type="predicted"/>
<dbReference type="SUPFAM" id="SSF52540">
    <property type="entry name" value="P-loop containing nucleoside triphosphate hydrolases"/>
    <property type="match status" value="1"/>
</dbReference>
<keyword evidence="1" id="KW-0227">DNA damage</keyword>
<dbReference type="PANTHER" id="PTHR35369">
    <property type="entry name" value="BLR3025 PROTEIN-RELATED"/>
    <property type="match status" value="1"/>
</dbReference>
<sequence length="252" mass="28178">MHIQLNPFQKPVRSKPIVNSAENFMQNKQLSEQADSQPLQQLLTRPDIWQLANRQRQLRTGITTGYRGFDALLASRGWPRGATTELLVDKAGIGEMSLILTALAEMTRQNRMVILVNPPHIPYAPALVQAGVQLEKLLILHPRGQRDQLWAAEQSLQSGACGALVNWQGREMPADKDLRRLQIAARDGDCLHFHFRPGSVADSPSPASLRLKLQSDGEQLALQLLKQLNGKSGQRLHLARSPDLVRRDQPLH</sequence>
<evidence type="ECO:0000313" key="3">
    <source>
        <dbReference type="Proteomes" id="UP000563601"/>
    </source>
</evidence>
<dbReference type="Proteomes" id="UP000563601">
    <property type="component" value="Unassembled WGS sequence"/>
</dbReference>
<dbReference type="PIRSF" id="PIRSF037290">
    <property type="entry name" value="UCP037290"/>
    <property type="match status" value="1"/>
</dbReference>
<dbReference type="Gene3D" id="3.40.50.300">
    <property type="entry name" value="P-loop containing nucleotide triphosphate hydrolases"/>
    <property type="match status" value="1"/>
</dbReference>
<dbReference type="PANTHER" id="PTHR35369:SF3">
    <property type="entry name" value="TRANSLESION DNA SYNTHESIS-ASSOCIATED PROTEIN IMUA"/>
    <property type="match status" value="1"/>
</dbReference>
<name>A0AA89PEY4_9GAMM</name>
<dbReference type="InterPro" id="IPR027417">
    <property type="entry name" value="P-loop_NTPase"/>
</dbReference>
<dbReference type="NCBIfam" id="NF033429">
    <property type="entry name" value="ImuA_translesion"/>
    <property type="match status" value="1"/>
</dbReference>